<proteinExistence type="predicted"/>
<dbReference type="SUPFAM" id="SSF56935">
    <property type="entry name" value="Porins"/>
    <property type="match status" value="1"/>
</dbReference>
<evidence type="ECO:0008006" key="4">
    <source>
        <dbReference type="Google" id="ProtNLM"/>
    </source>
</evidence>
<feature type="signal peptide" evidence="1">
    <location>
        <begin position="1"/>
        <end position="21"/>
    </location>
</feature>
<comment type="caution">
    <text evidence="2">The sequence shown here is derived from an EMBL/GenBank/DDBJ whole genome shotgun (WGS) entry which is preliminary data.</text>
</comment>
<reference evidence="3" key="1">
    <citation type="submission" date="2023-07" db="EMBL/GenBank/DDBJ databases">
        <title>Study on multiphase classification of strain Alteromonas salexigens isolated from the Yellow Sea.</title>
        <authorList>
            <person name="Sun L."/>
        </authorList>
    </citation>
    <scope>NUCLEOTIDE SEQUENCE [LARGE SCALE GENOMIC DNA]</scope>
    <source>
        <strain evidence="3">ASW11-19</strain>
    </source>
</reference>
<accession>A0ABT2VNC1</accession>
<organism evidence="2 3">
    <name type="scientific">Alteromonas salexigens</name>
    <dbReference type="NCBI Taxonomy" id="2982530"/>
    <lineage>
        <taxon>Bacteria</taxon>
        <taxon>Pseudomonadati</taxon>
        <taxon>Pseudomonadota</taxon>
        <taxon>Gammaproteobacteria</taxon>
        <taxon>Alteromonadales</taxon>
        <taxon>Alteromonadaceae</taxon>
        <taxon>Alteromonas/Salinimonas group</taxon>
        <taxon>Alteromonas</taxon>
    </lineage>
</organism>
<evidence type="ECO:0000256" key="1">
    <source>
        <dbReference type="SAM" id="SignalP"/>
    </source>
</evidence>
<dbReference type="EMBL" id="JAOTJC010000007">
    <property type="protein sequence ID" value="MCU7554800.1"/>
    <property type="molecule type" value="Genomic_DNA"/>
</dbReference>
<sequence>MKSLASLAFTVISMLSLPAVAGTGSWHGYLSQGITQSVDSEFMTDDGDITTELTELGLNGRYAFDQRVAVVGQVVYLDGANRYDQGLRLDYLFVDITLPDIAKWSGHLHLGRFKNQHWLYSATRDVPHTRASAVLPQSVYYDGFRDIALGSDGALLHLNRLTDAGSWEVNWSYGRSRISKEQTKAYLGVDARGQAKQDFVHQFSVYWQPPSMNWRFGVSLLDSDFRYEPAPVDNLFKGESEIFRTMVSMEYYSENWEISAELIRERQRDTGAFAPNYINSRISEGGYVQLRYLFNDQWSGLVMRDTYDLNRNDRDGSQLMEQTGGMVPAYFGYMDTTTLGLRWDMAPNWRLQAEHHWVRGGARVKGLFDPRTQLSTHPEWRMWAVQLMYWF</sequence>
<dbReference type="Proteomes" id="UP001209257">
    <property type="component" value="Unassembled WGS sequence"/>
</dbReference>
<evidence type="ECO:0000313" key="2">
    <source>
        <dbReference type="EMBL" id="MCU7554800.1"/>
    </source>
</evidence>
<evidence type="ECO:0000313" key="3">
    <source>
        <dbReference type="Proteomes" id="UP001209257"/>
    </source>
</evidence>
<keyword evidence="3" id="KW-1185">Reference proteome</keyword>
<name>A0ABT2VNC1_9ALTE</name>
<keyword evidence="1" id="KW-0732">Signal</keyword>
<dbReference type="RefSeq" id="WP_262993772.1">
    <property type="nucleotide sequence ID" value="NZ_JAOTJC010000007.1"/>
</dbReference>
<gene>
    <name evidence="2" type="ORF">OCL06_09330</name>
</gene>
<feature type="chain" id="PRO_5046785173" description="Porin" evidence="1">
    <location>
        <begin position="22"/>
        <end position="391"/>
    </location>
</feature>
<protein>
    <recommendedName>
        <fullName evidence="4">Porin</fullName>
    </recommendedName>
</protein>